<keyword evidence="6 8" id="KW-0472">Membrane</keyword>
<dbReference type="GeneID" id="89530832"/>
<evidence type="ECO:0000313" key="10">
    <source>
        <dbReference type="Proteomes" id="UP000295805"/>
    </source>
</evidence>
<comment type="subcellular location">
    <subcellularLocation>
        <location evidence="1">Cell membrane</location>
        <topology evidence="1">Multi-pass membrane protein</topology>
    </subcellularLocation>
</comment>
<evidence type="ECO:0000256" key="7">
    <source>
        <dbReference type="SAM" id="MobiDB-lite"/>
    </source>
</evidence>
<dbReference type="EMBL" id="SMCX01000018">
    <property type="protein sequence ID" value="TCW22844.1"/>
    <property type="molecule type" value="Genomic_DNA"/>
</dbReference>
<feature type="transmembrane region" description="Helical" evidence="8">
    <location>
        <begin position="143"/>
        <end position="163"/>
    </location>
</feature>
<feature type="transmembrane region" description="Helical" evidence="8">
    <location>
        <begin position="170"/>
        <end position="187"/>
    </location>
</feature>
<evidence type="ECO:0000256" key="6">
    <source>
        <dbReference type="ARBA" id="ARBA00023136"/>
    </source>
</evidence>
<feature type="compositionally biased region" description="Basic and acidic residues" evidence="7">
    <location>
        <begin position="1"/>
        <end position="20"/>
    </location>
</feature>
<dbReference type="RefSeq" id="WP_061914426.1">
    <property type="nucleotide sequence ID" value="NZ_CP143053.1"/>
</dbReference>
<dbReference type="PANTHER" id="PTHR33452">
    <property type="entry name" value="OXIDOREDUCTASE CATD-RELATED"/>
    <property type="match status" value="1"/>
</dbReference>
<evidence type="ECO:0000256" key="1">
    <source>
        <dbReference type="ARBA" id="ARBA00004651"/>
    </source>
</evidence>
<keyword evidence="5 8" id="KW-1133">Transmembrane helix</keyword>
<name>A0A4R3ZRN6_9ACTN</name>
<comment type="caution">
    <text evidence="9">The sequence shown here is derived from an EMBL/GenBank/DDBJ whole genome shotgun (WGS) entry which is preliminary data.</text>
</comment>
<dbReference type="AlphaFoldDB" id="A0A4R3ZRN6"/>
<feature type="transmembrane region" description="Helical" evidence="8">
    <location>
        <begin position="207"/>
        <end position="226"/>
    </location>
</feature>
<organism evidence="9 10">
    <name type="scientific">Dietzia cinnamea</name>
    <dbReference type="NCBI Taxonomy" id="321318"/>
    <lineage>
        <taxon>Bacteria</taxon>
        <taxon>Bacillati</taxon>
        <taxon>Actinomycetota</taxon>
        <taxon>Actinomycetes</taxon>
        <taxon>Mycobacteriales</taxon>
        <taxon>Dietziaceae</taxon>
        <taxon>Dietzia</taxon>
    </lineage>
</organism>
<feature type="compositionally biased region" description="Gly residues" evidence="7">
    <location>
        <begin position="29"/>
        <end position="44"/>
    </location>
</feature>
<evidence type="ECO:0000313" key="9">
    <source>
        <dbReference type="EMBL" id="TCW22844.1"/>
    </source>
</evidence>
<comment type="similarity">
    <text evidence="2">Belongs to the DoxX family.</text>
</comment>
<accession>A0A4R3ZRN6</accession>
<evidence type="ECO:0000256" key="4">
    <source>
        <dbReference type="ARBA" id="ARBA00022692"/>
    </source>
</evidence>
<evidence type="ECO:0000256" key="2">
    <source>
        <dbReference type="ARBA" id="ARBA00006679"/>
    </source>
</evidence>
<dbReference type="PANTHER" id="PTHR33452:SF1">
    <property type="entry name" value="INNER MEMBRANE PROTEIN YPHA-RELATED"/>
    <property type="match status" value="1"/>
</dbReference>
<evidence type="ECO:0000256" key="8">
    <source>
        <dbReference type="SAM" id="Phobius"/>
    </source>
</evidence>
<dbReference type="InterPro" id="IPR051907">
    <property type="entry name" value="DoxX-like_oxidoreductase"/>
</dbReference>
<evidence type="ECO:0000256" key="5">
    <source>
        <dbReference type="ARBA" id="ARBA00022989"/>
    </source>
</evidence>
<feature type="region of interest" description="Disordered" evidence="7">
    <location>
        <begin position="1"/>
        <end position="48"/>
    </location>
</feature>
<feature type="transmembrane region" description="Helical" evidence="8">
    <location>
        <begin position="238"/>
        <end position="258"/>
    </location>
</feature>
<keyword evidence="4 8" id="KW-0812">Transmembrane</keyword>
<dbReference type="GO" id="GO:0005886">
    <property type="term" value="C:plasma membrane"/>
    <property type="evidence" value="ECO:0007669"/>
    <property type="project" value="UniProtKB-SubCell"/>
</dbReference>
<protein>
    <submittedName>
        <fullName evidence="9">Putative membrane protein YphA (DoxX/SURF4 family)</fullName>
    </submittedName>
</protein>
<dbReference type="Pfam" id="PF07681">
    <property type="entry name" value="DoxX"/>
    <property type="match status" value="1"/>
</dbReference>
<dbReference type="Proteomes" id="UP000295805">
    <property type="component" value="Unassembled WGS sequence"/>
</dbReference>
<sequence>MTSSKRGDDDARTEIIHDVDYPLDVPGTKGPGPGAGTGASGGTGDTATTAFPAAGRTDYSQFSESGGYDMSAPLPFGEQPTTIAPAPRDDIGRRGTIDLGLFVLRLAVGVLLAMRGLQKLAGLFGGPGIDGFAETLADSGFDMARALAIAGGAVELVAGVMLVVGLATPIAAAGLLGIVGLGIAVRLTGADPIPVLSDTSRGLEPSILYAAALLTLLFTGPGRWAADRKWGWSHRPRFSGIVWLVIVVVLAGVLWYFLNGTYPLTSSADSAPITAG</sequence>
<keyword evidence="3" id="KW-1003">Cell membrane</keyword>
<reference evidence="9 10" key="1">
    <citation type="submission" date="2019-03" db="EMBL/GenBank/DDBJ databases">
        <title>Root nodule microbial communities of legume samples collected from USA, Mexico and Botswana.</title>
        <authorList>
            <person name="Hirsch A."/>
        </authorList>
    </citation>
    <scope>NUCLEOTIDE SEQUENCE [LARGE SCALE GENOMIC DNA]</scope>
    <source>
        <strain evidence="9 10">55</strain>
    </source>
</reference>
<dbReference type="InterPro" id="IPR032808">
    <property type="entry name" value="DoxX"/>
</dbReference>
<evidence type="ECO:0000256" key="3">
    <source>
        <dbReference type="ARBA" id="ARBA00022475"/>
    </source>
</evidence>
<gene>
    <name evidence="9" type="ORF">EDD19_11827</name>
</gene>
<feature type="transmembrane region" description="Helical" evidence="8">
    <location>
        <begin position="97"/>
        <end position="117"/>
    </location>
</feature>
<proteinExistence type="inferred from homology"/>